<proteinExistence type="predicted"/>
<accession>A0A2N9H8L9</accession>
<protein>
    <submittedName>
        <fullName evidence="1">Uncharacterized protein</fullName>
    </submittedName>
</protein>
<dbReference type="AlphaFoldDB" id="A0A2N9H8L9"/>
<dbReference type="EMBL" id="OIVN01002984">
    <property type="protein sequence ID" value="SPD07939.1"/>
    <property type="molecule type" value="Genomic_DNA"/>
</dbReference>
<evidence type="ECO:0000313" key="1">
    <source>
        <dbReference type="EMBL" id="SPD07939.1"/>
    </source>
</evidence>
<reference evidence="1" key="1">
    <citation type="submission" date="2018-02" db="EMBL/GenBank/DDBJ databases">
        <authorList>
            <person name="Cohen D.B."/>
            <person name="Kent A.D."/>
        </authorList>
    </citation>
    <scope>NUCLEOTIDE SEQUENCE</scope>
</reference>
<sequence>MRSREIERVDQVEASFEADGGRQMDQSFVVRRGHLEATTKLGTAVVNGDGSR</sequence>
<organism evidence="1">
    <name type="scientific">Fagus sylvatica</name>
    <name type="common">Beechnut</name>
    <dbReference type="NCBI Taxonomy" id="28930"/>
    <lineage>
        <taxon>Eukaryota</taxon>
        <taxon>Viridiplantae</taxon>
        <taxon>Streptophyta</taxon>
        <taxon>Embryophyta</taxon>
        <taxon>Tracheophyta</taxon>
        <taxon>Spermatophyta</taxon>
        <taxon>Magnoliopsida</taxon>
        <taxon>eudicotyledons</taxon>
        <taxon>Gunneridae</taxon>
        <taxon>Pentapetalae</taxon>
        <taxon>rosids</taxon>
        <taxon>fabids</taxon>
        <taxon>Fagales</taxon>
        <taxon>Fagaceae</taxon>
        <taxon>Fagus</taxon>
    </lineage>
</organism>
<name>A0A2N9H8L9_FAGSY</name>
<gene>
    <name evidence="1" type="ORF">FSB_LOCUS35821</name>
</gene>